<sequence length="127" mass="14191">MNQKKKRPFIVNMAILTLVTTVCWVVFDVYRAFTTKPAPPVGQDILSPIDPNLDLNALNRLQTKVQLNDEEIGDTEVTSPDNAVVVEEAQETIEAEETELTDEELLLEEDLDTLNESTDSGEVNESQ</sequence>
<evidence type="ECO:0000313" key="3">
    <source>
        <dbReference type="EMBL" id="OGM29288.1"/>
    </source>
</evidence>
<dbReference type="EMBL" id="MGGM01000015">
    <property type="protein sequence ID" value="OGM29288.1"/>
    <property type="molecule type" value="Genomic_DNA"/>
</dbReference>
<dbReference type="Proteomes" id="UP000177263">
    <property type="component" value="Unassembled WGS sequence"/>
</dbReference>
<evidence type="ECO:0000256" key="2">
    <source>
        <dbReference type="SAM" id="Phobius"/>
    </source>
</evidence>
<evidence type="ECO:0000256" key="1">
    <source>
        <dbReference type="SAM" id="MobiDB-lite"/>
    </source>
</evidence>
<dbReference type="AlphaFoldDB" id="A0A1F7YRL8"/>
<keyword evidence="2" id="KW-1133">Transmembrane helix</keyword>
<feature type="region of interest" description="Disordered" evidence="1">
    <location>
        <begin position="92"/>
        <end position="127"/>
    </location>
</feature>
<organism evidence="3 4">
    <name type="scientific">Candidatus Woesebacteria bacterium RIFCSPHIGHO2_01_FULL_41_10</name>
    <dbReference type="NCBI Taxonomy" id="1802500"/>
    <lineage>
        <taxon>Bacteria</taxon>
        <taxon>Candidatus Woeseibacteriota</taxon>
    </lineage>
</organism>
<name>A0A1F7YRL8_9BACT</name>
<accession>A0A1F7YRL8</accession>
<dbReference type="STRING" id="1802500.A2801_02060"/>
<comment type="caution">
    <text evidence="3">The sequence shown here is derived from an EMBL/GenBank/DDBJ whole genome shotgun (WGS) entry which is preliminary data.</text>
</comment>
<feature type="compositionally biased region" description="Acidic residues" evidence="1">
    <location>
        <begin position="92"/>
        <end position="113"/>
    </location>
</feature>
<keyword evidence="2" id="KW-0472">Membrane</keyword>
<proteinExistence type="predicted"/>
<keyword evidence="2" id="KW-0812">Transmembrane</keyword>
<evidence type="ECO:0000313" key="4">
    <source>
        <dbReference type="Proteomes" id="UP000177263"/>
    </source>
</evidence>
<protein>
    <submittedName>
        <fullName evidence="3">Uncharacterized protein</fullName>
    </submittedName>
</protein>
<gene>
    <name evidence="3" type="ORF">A2801_02060</name>
</gene>
<feature type="transmembrane region" description="Helical" evidence="2">
    <location>
        <begin position="9"/>
        <end position="27"/>
    </location>
</feature>
<reference evidence="3 4" key="1">
    <citation type="journal article" date="2016" name="Nat. Commun.">
        <title>Thousands of microbial genomes shed light on interconnected biogeochemical processes in an aquifer system.</title>
        <authorList>
            <person name="Anantharaman K."/>
            <person name="Brown C.T."/>
            <person name="Hug L.A."/>
            <person name="Sharon I."/>
            <person name="Castelle C.J."/>
            <person name="Probst A.J."/>
            <person name="Thomas B.C."/>
            <person name="Singh A."/>
            <person name="Wilkins M.J."/>
            <person name="Karaoz U."/>
            <person name="Brodie E.L."/>
            <person name="Williams K.H."/>
            <person name="Hubbard S.S."/>
            <person name="Banfield J.F."/>
        </authorList>
    </citation>
    <scope>NUCLEOTIDE SEQUENCE [LARGE SCALE GENOMIC DNA]</scope>
</reference>